<dbReference type="PANTHER" id="PTHR43003">
    <property type="entry name" value="DNA-3-METHYLADENINE GLYCOSYLASE"/>
    <property type="match status" value="1"/>
</dbReference>
<dbReference type="Gene3D" id="3.30.310.20">
    <property type="entry name" value="DNA-3-methyladenine glycosylase AlkA, N-terminal domain"/>
    <property type="match status" value="1"/>
</dbReference>
<dbReference type="GO" id="GO:0006285">
    <property type="term" value="P:base-excision repair, AP site formation"/>
    <property type="evidence" value="ECO:0007669"/>
    <property type="project" value="TreeGrafter"/>
</dbReference>
<evidence type="ECO:0000256" key="10">
    <source>
        <dbReference type="ARBA" id="ARBA00023125"/>
    </source>
</evidence>
<evidence type="ECO:0000256" key="2">
    <source>
        <dbReference type="ARBA" id="ARBA00001947"/>
    </source>
</evidence>
<dbReference type="InterPro" id="IPR009057">
    <property type="entry name" value="Homeodomain-like_sf"/>
</dbReference>
<gene>
    <name evidence="15" type="ORF">EDC28_1037</name>
</gene>
<keyword evidence="5" id="KW-0808">Transferase</keyword>
<keyword evidence="12" id="KW-0804">Transcription</keyword>
<keyword evidence="9" id="KW-0805">Transcription regulation</keyword>
<dbReference type="InterPro" id="IPR035451">
    <property type="entry name" value="Ada-like_dom_sf"/>
</dbReference>
<evidence type="ECO:0000256" key="8">
    <source>
        <dbReference type="ARBA" id="ARBA00022833"/>
    </source>
</evidence>
<dbReference type="EMBL" id="RJUL01000003">
    <property type="protein sequence ID" value="ROQ28420.1"/>
    <property type="molecule type" value="Genomic_DNA"/>
</dbReference>
<keyword evidence="8" id="KW-0862">Zinc</keyword>
<proteinExistence type="predicted"/>
<evidence type="ECO:0000256" key="12">
    <source>
        <dbReference type="ARBA" id="ARBA00023163"/>
    </source>
</evidence>
<dbReference type="Gene3D" id="1.10.340.30">
    <property type="entry name" value="Hypothetical protein, domain 2"/>
    <property type="match status" value="1"/>
</dbReference>
<evidence type="ECO:0000256" key="4">
    <source>
        <dbReference type="ARBA" id="ARBA00022603"/>
    </source>
</evidence>
<dbReference type="GO" id="GO:0008270">
    <property type="term" value="F:zinc ion binding"/>
    <property type="evidence" value="ECO:0007669"/>
    <property type="project" value="InterPro"/>
</dbReference>
<dbReference type="GO" id="GO:0008168">
    <property type="term" value="F:methyltransferase activity"/>
    <property type="evidence" value="ECO:0007669"/>
    <property type="project" value="UniProtKB-KW"/>
</dbReference>
<evidence type="ECO:0000256" key="6">
    <source>
        <dbReference type="ARBA" id="ARBA00022723"/>
    </source>
</evidence>
<dbReference type="PANTHER" id="PTHR43003:SF13">
    <property type="entry name" value="DNA-3-METHYLADENINE GLYCOSYLASE 2"/>
    <property type="match status" value="1"/>
</dbReference>
<dbReference type="AlphaFoldDB" id="A0A3N1PNH8"/>
<dbReference type="RefSeq" id="WP_050657474.1">
    <property type="nucleotide sequence ID" value="NZ_LFWC01000001.1"/>
</dbReference>
<dbReference type="InterPro" id="IPR018060">
    <property type="entry name" value="HTH_AraC"/>
</dbReference>
<dbReference type="SMART" id="SM00342">
    <property type="entry name" value="HTH_ARAC"/>
    <property type="match status" value="1"/>
</dbReference>
<keyword evidence="7" id="KW-0227">DNA damage</keyword>
<dbReference type="GO" id="GO:0032993">
    <property type="term" value="C:protein-DNA complex"/>
    <property type="evidence" value="ECO:0007669"/>
    <property type="project" value="TreeGrafter"/>
</dbReference>
<dbReference type="CDD" id="cd00056">
    <property type="entry name" value="ENDO3c"/>
    <property type="match status" value="1"/>
</dbReference>
<dbReference type="InterPro" id="IPR003265">
    <property type="entry name" value="HhH-GPD_domain"/>
</dbReference>
<dbReference type="SUPFAM" id="SSF48150">
    <property type="entry name" value="DNA-glycosylase"/>
    <property type="match status" value="1"/>
</dbReference>
<dbReference type="GO" id="GO:0003700">
    <property type="term" value="F:DNA-binding transcription factor activity"/>
    <property type="evidence" value="ECO:0007669"/>
    <property type="project" value="InterPro"/>
</dbReference>
<dbReference type="InterPro" id="IPR023170">
    <property type="entry name" value="HhH_base_excis_C"/>
</dbReference>
<evidence type="ECO:0000256" key="1">
    <source>
        <dbReference type="ARBA" id="ARBA00000086"/>
    </source>
</evidence>
<dbReference type="GO" id="GO:0043565">
    <property type="term" value="F:sequence-specific DNA binding"/>
    <property type="evidence" value="ECO:0007669"/>
    <property type="project" value="InterPro"/>
</dbReference>
<dbReference type="SUPFAM" id="SSF46689">
    <property type="entry name" value="Homeodomain-like"/>
    <property type="match status" value="1"/>
</dbReference>
<keyword evidence="4" id="KW-0489">Methyltransferase</keyword>
<dbReference type="GO" id="GO:0043916">
    <property type="term" value="F:DNA-7-methylguanine glycosylase activity"/>
    <property type="evidence" value="ECO:0007669"/>
    <property type="project" value="TreeGrafter"/>
</dbReference>
<accession>A0A3N1PNH8</accession>
<keyword evidence="16" id="KW-1185">Reference proteome</keyword>
<dbReference type="Gene3D" id="1.10.10.60">
    <property type="entry name" value="Homeodomain-like"/>
    <property type="match status" value="2"/>
</dbReference>
<dbReference type="OrthoDB" id="9802228at2"/>
<keyword evidence="11" id="KW-0010">Activator</keyword>
<evidence type="ECO:0000313" key="16">
    <source>
        <dbReference type="Proteomes" id="UP000268033"/>
    </source>
</evidence>
<keyword evidence="6" id="KW-0479">Metal-binding</keyword>
<organism evidence="15 16">
    <name type="scientific">Gallaecimonas pentaromativorans</name>
    <dbReference type="NCBI Taxonomy" id="584787"/>
    <lineage>
        <taxon>Bacteria</taxon>
        <taxon>Pseudomonadati</taxon>
        <taxon>Pseudomonadota</taxon>
        <taxon>Gammaproteobacteria</taxon>
        <taxon>Enterobacterales</taxon>
        <taxon>Gallaecimonadaceae</taxon>
        <taxon>Gallaecimonas</taxon>
    </lineage>
</organism>
<evidence type="ECO:0000313" key="15">
    <source>
        <dbReference type="EMBL" id="ROQ28420.1"/>
    </source>
</evidence>
<sequence>MQLNDDACYQALISRDSRFDGRFFAGVLSTGIYCRPVCPARKPLAENCRYFSNAAAAEAAGFRPCLKCRPELAPGQAWSDGAAMVARRAEEAIRAGDFQDLTTLAERLGVTDRHLRRAFANRFGVSPVAYAQTQRLLLAKKLLAETTLPVVDIAMAAGFGSLRRMNSLFAERYQLTPSKLRRQAEAPAAELTCRLAFRPPLDWQATLAFLKNRAITGVEKIEANEYWRTVRLDYQGKMHQGWLKVALAGSELTVTLSNSLIKAVPPVLSALRHLFDLDADPAEVTANLGPLVNNPGLRALGAFDGFEMAIRAILGQQITVAAARTLAGRLAALGSPCPDAPEGLSHCFPTPAQVAALSQEQLGQMGVIRSRSRAMLALASAVTEGLELSPSADIDEITAKLESLPGIGPWTASYIAMRALHWPDAWPVNDHGLKAATGLESPKALAHYMSAFSPWRAYATQHLWSQL</sequence>
<dbReference type="FunFam" id="3.40.10.10:FF:000001">
    <property type="entry name" value="DNA-3-methyladenine glycosylase 2"/>
    <property type="match status" value="1"/>
</dbReference>
<dbReference type="GO" id="GO:0006307">
    <property type="term" value="P:DNA alkylation repair"/>
    <property type="evidence" value="ECO:0007669"/>
    <property type="project" value="TreeGrafter"/>
</dbReference>
<protein>
    <recommendedName>
        <fullName evidence="3">DNA-3-methyladenine glycosylase II</fullName>
        <ecNumber evidence="3">3.2.2.21</ecNumber>
    </recommendedName>
</protein>
<dbReference type="Proteomes" id="UP000268033">
    <property type="component" value="Unassembled WGS sequence"/>
</dbReference>
<name>A0A3N1PNH8_9GAMM</name>
<evidence type="ECO:0000259" key="14">
    <source>
        <dbReference type="PROSITE" id="PS01124"/>
    </source>
</evidence>
<dbReference type="SMART" id="SM00478">
    <property type="entry name" value="ENDO3c"/>
    <property type="match status" value="1"/>
</dbReference>
<dbReference type="PROSITE" id="PS01124">
    <property type="entry name" value="HTH_ARAC_FAMILY_2"/>
    <property type="match status" value="1"/>
</dbReference>
<evidence type="ECO:0000256" key="7">
    <source>
        <dbReference type="ARBA" id="ARBA00022763"/>
    </source>
</evidence>
<dbReference type="SUPFAM" id="SSF55945">
    <property type="entry name" value="TATA-box binding protein-like"/>
    <property type="match status" value="1"/>
</dbReference>
<keyword evidence="10" id="KW-0238">DNA-binding</keyword>
<comment type="cofactor">
    <cofactor evidence="2">
        <name>Zn(2+)</name>
        <dbReference type="ChEBI" id="CHEBI:29105"/>
    </cofactor>
</comment>
<evidence type="ECO:0000256" key="3">
    <source>
        <dbReference type="ARBA" id="ARBA00012000"/>
    </source>
</evidence>
<keyword evidence="13" id="KW-0234">DNA repair</keyword>
<dbReference type="InterPro" id="IPR051912">
    <property type="entry name" value="Alkylbase_DNA_Glycosylase/TA"/>
</dbReference>
<evidence type="ECO:0000256" key="11">
    <source>
        <dbReference type="ARBA" id="ARBA00023159"/>
    </source>
</evidence>
<dbReference type="SMART" id="SM01009">
    <property type="entry name" value="AlkA_N"/>
    <property type="match status" value="1"/>
</dbReference>
<dbReference type="Pfam" id="PF12833">
    <property type="entry name" value="HTH_18"/>
    <property type="match status" value="1"/>
</dbReference>
<dbReference type="InterPro" id="IPR037046">
    <property type="entry name" value="AlkA_N_sf"/>
</dbReference>
<dbReference type="InterPro" id="IPR004026">
    <property type="entry name" value="Ada_DNA_repair_Zn-bd"/>
</dbReference>
<dbReference type="GO" id="GO:0005737">
    <property type="term" value="C:cytoplasm"/>
    <property type="evidence" value="ECO:0007669"/>
    <property type="project" value="TreeGrafter"/>
</dbReference>
<comment type="catalytic activity">
    <reaction evidence="1">
        <text>Hydrolysis of alkylated DNA, releasing 3-methyladenine, 3-methylguanine, 7-methylguanine and 7-methyladenine.</text>
        <dbReference type="EC" id="3.2.2.21"/>
    </reaction>
</comment>
<dbReference type="InterPro" id="IPR010316">
    <property type="entry name" value="AlkA_N"/>
</dbReference>
<dbReference type="Pfam" id="PF00730">
    <property type="entry name" value="HhH-GPD"/>
    <property type="match status" value="1"/>
</dbReference>
<dbReference type="GO" id="GO:0032259">
    <property type="term" value="P:methylation"/>
    <property type="evidence" value="ECO:0007669"/>
    <property type="project" value="UniProtKB-KW"/>
</dbReference>
<feature type="domain" description="HTH araC/xylS-type" evidence="14">
    <location>
        <begin position="83"/>
        <end position="183"/>
    </location>
</feature>
<evidence type="ECO:0000256" key="13">
    <source>
        <dbReference type="ARBA" id="ARBA00023204"/>
    </source>
</evidence>
<reference evidence="15 16" key="1">
    <citation type="submission" date="2018-11" db="EMBL/GenBank/DDBJ databases">
        <title>Genomic Encyclopedia of Type Strains, Phase IV (KMG-IV): sequencing the most valuable type-strain genomes for metagenomic binning, comparative biology and taxonomic classification.</title>
        <authorList>
            <person name="Goeker M."/>
        </authorList>
    </citation>
    <scope>NUCLEOTIDE SEQUENCE [LARGE SCALE GENOMIC DNA]</scope>
    <source>
        <strain evidence="15 16">DSM 21945</strain>
    </source>
</reference>
<comment type="caution">
    <text evidence="15">The sequence shown here is derived from an EMBL/GenBank/DDBJ whole genome shotgun (WGS) entry which is preliminary data.</text>
</comment>
<evidence type="ECO:0000256" key="9">
    <source>
        <dbReference type="ARBA" id="ARBA00023015"/>
    </source>
</evidence>
<evidence type="ECO:0000256" key="5">
    <source>
        <dbReference type="ARBA" id="ARBA00022679"/>
    </source>
</evidence>
<dbReference type="Pfam" id="PF02805">
    <property type="entry name" value="Ada_Zn_binding"/>
    <property type="match status" value="1"/>
</dbReference>
<dbReference type="SUPFAM" id="SSF57884">
    <property type="entry name" value="Ada DNA repair protein, N-terminal domain (N-Ada 10)"/>
    <property type="match status" value="1"/>
</dbReference>
<dbReference type="Gene3D" id="3.40.10.10">
    <property type="entry name" value="DNA Methylphosphotriester Repair Domain"/>
    <property type="match status" value="1"/>
</dbReference>
<dbReference type="EC" id="3.2.2.21" evidence="3"/>
<dbReference type="STRING" id="584787.GCA_001247655_00420"/>
<dbReference type="GO" id="GO:0032131">
    <property type="term" value="F:alkylated DNA binding"/>
    <property type="evidence" value="ECO:0007669"/>
    <property type="project" value="TreeGrafter"/>
</dbReference>
<dbReference type="GO" id="GO:0008725">
    <property type="term" value="F:DNA-3-methyladenine glycosylase activity"/>
    <property type="evidence" value="ECO:0007669"/>
    <property type="project" value="TreeGrafter"/>
</dbReference>
<dbReference type="Pfam" id="PF06029">
    <property type="entry name" value="AlkA_N"/>
    <property type="match status" value="1"/>
</dbReference>
<dbReference type="Gene3D" id="1.10.1670.10">
    <property type="entry name" value="Helix-hairpin-Helix base-excision DNA repair enzymes (C-terminal)"/>
    <property type="match status" value="1"/>
</dbReference>
<dbReference type="InterPro" id="IPR011257">
    <property type="entry name" value="DNA_glycosylase"/>
</dbReference>